<evidence type="ECO:0000256" key="3">
    <source>
        <dbReference type="ARBA" id="ARBA00022676"/>
    </source>
</evidence>
<dbReference type="EC" id="2.4.1.-" evidence="8"/>
<organism evidence="10 11">
    <name type="scientific">[Myrmecia] bisecta</name>
    <dbReference type="NCBI Taxonomy" id="41462"/>
    <lineage>
        <taxon>Eukaryota</taxon>
        <taxon>Viridiplantae</taxon>
        <taxon>Chlorophyta</taxon>
        <taxon>core chlorophytes</taxon>
        <taxon>Trebouxiophyceae</taxon>
        <taxon>Trebouxiales</taxon>
        <taxon>Trebouxiaceae</taxon>
        <taxon>Myrmecia</taxon>
    </lineage>
</organism>
<accession>A0AAW1PWG3</accession>
<feature type="region of interest" description="Disordered" evidence="9">
    <location>
        <begin position="85"/>
        <end position="120"/>
    </location>
</feature>
<dbReference type="PANTHER" id="PTHR21461:SF69">
    <property type="entry name" value="GLYCOSYLTRANSFERASE FAMILY 92 PROTEIN"/>
    <property type="match status" value="1"/>
</dbReference>
<name>A0AAW1PWG3_9CHLO</name>
<evidence type="ECO:0000256" key="7">
    <source>
        <dbReference type="ARBA" id="ARBA00023136"/>
    </source>
</evidence>
<evidence type="ECO:0000256" key="5">
    <source>
        <dbReference type="ARBA" id="ARBA00022692"/>
    </source>
</evidence>
<keyword evidence="5" id="KW-0812">Transmembrane</keyword>
<keyword evidence="4 8" id="KW-0808">Transferase</keyword>
<keyword evidence="7" id="KW-0472">Membrane</keyword>
<evidence type="ECO:0000256" key="9">
    <source>
        <dbReference type="SAM" id="MobiDB-lite"/>
    </source>
</evidence>
<dbReference type="Proteomes" id="UP001489004">
    <property type="component" value="Unassembled WGS sequence"/>
</dbReference>
<dbReference type="EMBL" id="JALJOR010000007">
    <property type="protein sequence ID" value="KAK9814278.1"/>
    <property type="molecule type" value="Genomic_DNA"/>
</dbReference>
<evidence type="ECO:0000256" key="8">
    <source>
        <dbReference type="RuleBase" id="RU366017"/>
    </source>
</evidence>
<dbReference type="Pfam" id="PF01697">
    <property type="entry name" value="Glyco_transf_92"/>
    <property type="match status" value="1"/>
</dbReference>
<evidence type="ECO:0000256" key="2">
    <source>
        <dbReference type="ARBA" id="ARBA00007647"/>
    </source>
</evidence>
<protein>
    <recommendedName>
        <fullName evidence="8">Glycosyltransferase family 92 protein</fullName>
        <ecNumber evidence="8">2.4.1.-</ecNumber>
    </recommendedName>
</protein>
<evidence type="ECO:0000256" key="4">
    <source>
        <dbReference type="ARBA" id="ARBA00022679"/>
    </source>
</evidence>
<reference evidence="10 11" key="1">
    <citation type="journal article" date="2024" name="Nat. Commun.">
        <title>Phylogenomics reveals the evolutionary origins of lichenization in chlorophyte algae.</title>
        <authorList>
            <person name="Puginier C."/>
            <person name="Libourel C."/>
            <person name="Otte J."/>
            <person name="Skaloud P."/>
            <person name="Haon M."/>
            <person name="Grisel S."/>
            <person name="Petersen M."/>
            <person name="Berrin J.G."/>
            <person name="Delaux P.M."/>
            <person name="Dal Grande F."/>
            <person name="Keller J."/>
        </authorList>
    </citation>
    <scope>NUCLEOTIDE SEQUENCE [LARGE SCALE GENOMIC DNA]</scope>
    <source>
        <strain evidence="10 11">SAG 2043</strain>
    </source>
</reference>
<sequence length="388" mass="43115">MCPGDQKLVIPLGRLALGRTWPNIGYKRQLSPNIFKAHLSIVQQTIASVSLIQTCWSRRQRSERAAGPSRGNMYTTSSGALPPAVAAAPVHHSTKDTTSGSQAKGAQQGPPALSNQPAQGVVPGNNPQYFAMCLVVKNQAEDVREWVDHHRSIGAGKFYVFDHNSTSPMLPVLADYVQQGLVEYAELREFSHPSGFAQSFVYDKCIELGRGRHQWMAFTDTDEFLILRQHRDIRVLLQEYEAFGALTVNWVLFGSSGHLTRPSAGVLASYYRCFSHDHPLHLHVKVIGNLRYLAGVGDTPHDFLYRDGKYAVNEAFQKTDGPRSKGVSTDRVALYHYVIKSLEEFKGKLERGVAHGTVLKDMEFFKNVNRDAAANCTDAMKLHPPLQA</sequence>
<comment type="caution">
    <text evidence="10">The sequence shown here is derived from an EMBL/GenBank/DDBJ whole genome shotgun (WGS) entry which is preliminary data.</text>
</comment>
<keyword evidence="3 8" id="KW-0328">Glycosyltransferase</keyword>
<dbReference type="GO" id="GO:0005737">
    <property type="term" value="C:cytoplasm"/>
    <property type="evidence" value="ECO:0007669"/>
    <property type="project" value="TreeGrafter"/>
</dbReference>
<keyword evidence="11" id="KW-1185">Reference proteome</keyword>
<evidence type="ECO:0000256" key="1">
    <source>
        <dbReference type="ARBA" id="ARBA00004167"/>
    </source>
</evidence>
<feature type="compositionally biased region" description="Polar residues" evidence="9">
    <location>
        <begin position="96"/>
        <end position="105"/>
    </location>
</feature>
<dbReference type="PANTHER" id="PTHR21461">
    <property type="entry name" value="GLYCOSYLTRANSFERASE FAMILY 92 PROTEIN"/>
    <property type="match status" value="1"/>
</dbReference>
<evidence type="ECO:0000256" key="6">
    <source>
        <dbReference type="ARBA" id="ARBA00022989"/>
    </source>
</evidence>
<dbReference type="AlphaFoldDB" id="A0AAW1PWG3"/>
<gene>
    <name evidence="10" type="ORF">WJX72_003319</name>
</gene>
<proteinExistence type="inferred from homology"/>
<dbReference type="GO" id="GO:0016757">
    <property type="term" value="F:glycosyltransferase activity"/>
    <property type="evidence" value="ECO:0007669"/>
    <property type="project" value="UniProtKB-UniRule"/>
</dbReference>
<dbReference type="GO" id="GO:0016020">
    <property type="term" value="C:membrane"/>
    <property type="evidence" value="ECO:0007669"/>
    <property type="project" value="UniProtKB-SubCell"/>
</dbReference>
<comment type="subcellular location">
    <subcellularLocation>
        <location evidence="1">Membrane</location>
        <topology evidence="1">Single-pass membrane protein</topology>
    </subcellularLocation>
</comment>
<keyword evidence="6" id="KW-1133">Transmembrane helix</keyword>
<comment type="similarity">
    <text evidence="2 8">Belongs to the glycosyltransferase 92 family.</text>
</comment>
<evidence type="ECO:0000313" key="11">
    <source>
        <dbReference type="Proteomes" id="UP001489004"/>
    </source>
</evidence>
<dbReference type="InterPro" id="IPR008166">
    <property type="entry name" value="Glyco_transf_92"/>
</dbReference>
<evidence type="ECO:0000313" key="10">
    <source>
        <dbReference type="EMBL" id="KAK9814278.1"/>
    </source>
</evidence>